<organism evidence="13 14">
    <name type="scientific">Tepidimonas alkaliphilus</name>
    <dbReference type="NCBI Taxonomy" id="2588942"/>
    <lineage>
        <taxon>Bacteria</taxon>
        <taxon>Pseudomonadati</taxon>
        <taxon>Pseudomonadota</taxon>
        <taxon>Betaproteobacteria</taxon>
        <taxon>Burkholderiales</taxon>
        <taxon>Tepidimonas</taxon>
    </lineage>
</organism>
<dbReference type="PRINTS" id="PR00260">
    <property type="entry name" value="CHEMTRNSDUCR"/>
</dbReference>
<keyword evidence="7" id="KW-0807">Transducer</keyword>
<dbReference type="RefSeq" id="WP_143890518.1">
    <property type="nucleotide sequence ID" value="NZ_VJNB01000007.1"/>
</dbReference>
<name>A0A554W760_9BURK</name>
<dbReference type="Pfam" id="PF02743">
    <property type="entry name" value="dCache_1"/>
    <property type="match status" value="1"/>
</dbReference>
<comment type="similarity">
    <text evidence="6">Belongs to the methyl-accepting chemotaxis (MCP) protein family.</text>
</comment>
<evidence type="ECO:0000256" key="4">
    <source>
        <dbReference type="ARBA" id="ARBA00022989"/>
    </source>
</evidence>
<protein>
    <submittedName>
        <fullName evidence="13">Methyl-accepting chemotaxis protein I</fullName>
    </submittedName>
</protein>
<dbReference type="Pfam" id="PF00015">
    <property type="entry name" value="MCPsignal"/>
    <property type="match status" value="1"/>
</dbReference>
<dbReference type="PROSITE" id="PS50192">
    <property type="entry name" value="T_SNARE"/>
    <property type="match status" value="1"/>
</dbReference>
<dbReference type="InterPro" id="IPR000727">
    <property type="entry name" value="T_SNARE_dom"/>
</dbReference>
<feature type="domain" description="Methyl-accepting transducer" evidence="10">
    <location>
        <begin position="354"/>
        <end position="583"/>
    </location>
</feature>
<evidence type="ECO:0000259" key="11">
    <source>
        <dbReference type="PROSITE" id="PS50192"/>
    </source>
</evidence>
<dbReference type="Pfam" id="PF00672">
    <property type="entry name" value="HAMP"/>
    <property type="match status" value="1"/>
</dbReference>
<dbReference type="PROSITE" id="PS50885">
    <property type="entry name" value="HAMP"/>
    <property type="match status" value="1"/>
</dbReference>
<dbReference type="InterPro" id="IPR051310">
    <property type="entry name" value="MCP_chemotaxis"/>
</dbReference>
<reference evidence="13 14" key="1">
    <citation type="submission" date="2019-07" db="EMBL/GenBank/DDBJ databases">
        <title>Tepidimonas alkaliphilus YIM 72238 draft genome.</title>
        <authorList>
            <person name="Da Costa M.S."/>
            <person name="Froufe H.J.C."/>
            <person name="Egas C."/>
            <person name="Albuquerque L."/>
        </authorList>
    </citation>
    <scope>NUCLEOTIDE SEQUENCE [LARGE SCALE GENOMIC DNA]</scope>
    <source>
        <strain evidence="13 14">YIM 72238</strain>
    </source>
</reference>
<keyword evidence="2" id="KW-1003">Cell membrane</keyword>
<evidence type="ECO:0000256" key="5">
    <source>
        <dbReference type="ARBA" id="ARBA00023136"/>
    </source>
</evidence>
<evidence type="ECO:0000256" key="6">
    <source>
        <dbReference type="ARBA" id="ARBA00029447"/>
    </source>
</evidence>
<dbReference type="SUPFAM" id="SSF103190">
    <property type="entry name" value="Sensory domain-like"/>
    <property type="match status" value="1"/>
</dbReference>
<feature type="region of interest" description="Disordered" evidence="8">
    <location>
        <begin position="395"/>
        <end position="418"/>
    </location>
</feature>
<feature type="transmembrane region" description="Helical" evidence="9">
    <location>
        <begin position="273"/>
        <end position="294"/>
    </location>
</feature>
<keyword evidence="3 9" id="KW-0812">Transmembrane</keyword>
<dbReference type="PANTHER" id="PTHR43531:SF16">
    <property type="entry name" value="METHYL-ACCEPTING CHEMOTAXIS PROTEIN II"/>
    <property type="match status" value="1"/>
</dbReference>
<evidence type="ECO:0000256" key="9">
    <source>
        <dbReference type="SAM" id="Phobius"/>
    </source>
</evidence>
<dbReference type="InterPro" id="IPR004089">
    <property type="entry name" value="MCPsignal_dom"/>
</dbReference>
<dbReference type="GO" id="GO:0006935">
    <property type="term" value="P:chemotaxis"/>
    <property type="evidence" value="ECO:0007669"/>
    <property type="project" value="InterPro"/>
</dbReference>
<evidence type="ECO:0000256" key="3">
    <source>
        <dbReference type="ARBA" id="ARBA00022692"/>
    </source>
</evidence>
<keyword evidence="5 9" id="KW-0472">Membrane</keyword>
<dbReference type="OrthoDB" id="8576332at2"/>
<comment type="caution">
    <text evidence="13">The sequence shown here is derived from an EMBL/GenBank/DDBJ whole genome shotgun (WGS) entry which is preliminary data.</text>
</comment>
<feature type="compositionally biased region" description="Polar residues" evidence="8">
    <location>
        <begin position="395"/>
        <end position="409"/>
    </location>
</feature>
<dbReference type="InterPro" id="IPR004090">
    <property type="entry name" value="Chemotax_Me-accpt_rcpt"/>
</dbReference>
<accession>A0A554W760</accession>
<evidence type="ECO:0000313" key="13">
    <source>
        <dbReference type="EMBL" id="TSE19411.1"/>
    </source>
</evidence>
<evidence type="ECO:0000256" key="7">
    <source>
        <dbReference type="PROSITE-ProRule" id="PRU00284"/>
    </source>
</evidence>
<feature type="transmembrane region" description="Helical" evidence="9">
    <location>
        <begin position="12"/>
        <end position="33"/>
    </location>
</feature>
<dbReference type="CDD" id="cd06225">
    <property type="entry name" value="HAMP"/>
    <property type="match status" value="1"/>
</dbReference>
<feature type="domain" description="HAMP" evidence="12">
    <location>
        <begin position="295"/>
        <end position="349"/>
    </location>
</feature>
<dbReference type="EMBL" id="VJNB01000007">
    <property type="protein sequence ID" value="TSE19411.1"/>
    <property type="molecule type" value="Genomic_DNA"/>
</dbReference>
<dbReference type="CDD" id="cd12913">
    <property type="entry name" value="PDC1_MCP_like"/>
    <property type="match status" value="1"/>
</dbReference>
<dbReference type="InterPro" id="IPR029151">
    <property type="entry name" value="Sensor-like_sf"/>
</dbReference>
<dbReference type="FunFam" id="1.10.287.950:FF:000001">
    <property type="entry name" value="Methyl-accepting chemotaxis sensory transducer"/>
    <property type="match status" value="1"/>
</dbReference>
<dbReference type="GO" id="GO:0004888">
    <property type="term" value="F:transmembrane signaling receptor activity"/>
    <property type="evidence" value="ECO:0007669"/>
    <property type="project" value="InterPro"/>
</dbReference>
<dbReference type="GO" id="GO:0005886">
    <property type="term" value="C:plasma membrane"/>
    <property type="evidence" value="ECO:0007669"/>
    <property type="project" value="UniProtKB-SubCell"/>
</dbReference>
<dbReference type="GO" id="GO:0007165">
    <property type="term" value="P:signal transduction"/>
    <property type="evidence" value="ECO:0007669"/>
    <property type="project" value="UniProtKB-KW"/>
</dbReference>
<dbReference type="SMART" id="SM00283">
    <property type="entry name" value="MA"/>
    <property type="match status" value="1"/>
</dbReference>
<dbReference type="CDD" id="cd12912">
    <property type="entry name" value="PDC2_MCP_like"/>
    <property type="match status" value="1"/>
</dbReference>
<evidence type="ECO:0000256" key="1">
    <source>
        <dbReference type="ARBA" id="ARBA00004651"/>
    </source>
</evidence>
<dbReference type="Gene3D" id="3.30.450.20">
    <property type="entry name" value="PAS domain"/>
    <property type="match status" value="2"/>
</dbReference>
<evidence type="ECO:0000256" key="8">
    <source>
        <dbReference type="SAM" id="MobiDB-lite"/>
    </source>
</evidence>
<dbReference type="CDD" id="cd11386">
    <property type="entry name" value="MCP_signal"/>
    <property type="match status" value="1"/>
</dbReference>
<sequence length="626" mass="65676">MAWGQSLRGRLMLLTTALTVVSVAIVSTINIVIAQRSLAQTVEQDGRALALARATAVAEWVQGARRAVQAMLPAVAADDPLPVLQMMVKAAGFDTTYIGWADKRYLFSSPQNLPPTYDPTARPWYQAAVATPGVALTEPYVDAGTKKLVITVAAALREGGQVRGVVAGDIFMDVVQANIDAIKPTPSSLAFIVTKDGRFVAHPDAQLILQPTARFSEALSAEALAALDQGSQRVRWQGTDWLLVGQPIAGTDWRLVIALHESEAMAAMRALELNSLIGAVLVGVVSALLVGWLVHHSLASLRRLDRALLEVASGDSDLTRRLPTDGVTEVARISEHFNTFVAKLQAVLIDIRQASAQVHTAAEEISAGNLDLSSRTEAAASSLQQTAATMEQMNATVAQTAQHARQASQRADEVSAAAQRGGHVMAEVTTRMANISATSQKVGDIVNVIDGIAFQTNILALNAAVEAARAGEAGRGFAVVAGEVRALAQRSAQAAREIKALIESSVAEVREGSAMVNQAGEEIQRVVQAIQGLTTMMRDIAAAVEEQRSGIEQIGAAVSSLDQSTQQNAALVEEGAAAATALKQQAAELAAAVARFRVDHGAPAAAQLAVPPAQPQTTPPALPPAA</sequence>
<dbReference type="InterPro" id="IPR003660">
    <property type="entry name" value="HAMP_dom"/>
</dbReference>
<evidence type="ECO:0000259" key="12">
    <source>
        <dbReference type="PROSITE" id="PS50885"/>
    </source>
</evidence>
<evidence type="ECO:0000256" key="2">
    <source>
        <dbReference type="ARBA" id="ARBA00022475"/>
    </source>
</evidence>
<evidence type="ECO:0000313" key="14">
    <source>
        <dbReference type="Proteomes" id="UP000315736"/>
    </source>
</evidence>
<comment type="subcellular location">
    <subcellularLocation>
        <location evidence="1">Cell membrane</location>
        <topology evidence="1">Multi-pass membrane protein</topology>
    </subcellularLocation>
</comment>
<keyword evidence="14" id="KW-1185">Reference proteome</keyword>
<dbReference type="SUPFAM" id="SSF58104">
    <property type="entry name" value="Methyl-accepting chemotaxis protein (MCP) signaling domain"/>
    <property type="match status" value="1"/>
</dbReference>
<dbReference type="Gene3D" id="1.10.287.950">
    <property type="entry name" value="Methyl-accepting chemotaxis protein"/>
    <property type="match status" value="1"/>
</dbReference>
<gene>
    <name evidence="13" type="primary">tsr_4</name>
    <name evidence="13" type="ORF">Talka_01500</name>
</gene>
<dbReference type="AlphaFoldDB" id="A0A554W760"/>
<dbReference type="PANTHER" id="PTHR43531">
    <property type="entry name" value="PROTEIN ICFG"/>
    <property type="match status" value="1"/>
</dbReference>
<dbReference type="PROSITE" id="PS50111">
    <property type="entry name" value="CHEMOTAXIS_TRANSDUC_2"/>
    <property type="match status" value="1"/>
</dbReference>
<dbReference type="Proteomes" id="UP000315736">
    <property type="component" value="Unassembled WGS sequence"/>
</dbReference>
<proteinExistence type="inferred from homology"/>
<feature type="domain" description="T-SNARE coiled-coil homology" evidence="11">
    <location>
        <begin position="513"/>
        <end position="575"/>
    </location>
</feature>
<keyword evidence="4 9" id="KW-1133">Transmembrane helix</keyword>
<dbReference type="SMART" id="SM00304">
    <property type="entry name" value="HAMP"/>
    <property type="match status" value="1"/>
</dbReference>
<dbReference type="InterPro" id="IPR033479">
    <property type="entry name" value="dCache_1"/>
</dbReference>
<evidence type="ECO:0000259" key="10">
    <source>
        <dbReference type="PROSITE" id="PS50111"/>
    </source>
</evidence>